<dbReference type="Proteomes" id="UP001203761">
    <property type="component" value="Unassembled WGS sequence"/>
</dbReference>
<reference evidence="3" key="1">
    <citation type="submission" date="2022-02" db="EMBL/GenBank/DDBJ databases">
        <authorList>
            <person name="Lee M."/>
            <person name="Kim S.-J."/>
            <person name="Jung M.-Y."/>
        </authorList>
    </citation>
    <scope>NUCLEOTIDE SEQUENCE</scope>
    <source>
        <strain evidence="3">JHP9</strain>
    </source>
</reference>
<feature type="region of interest" description="Disordered" evidence="1">
    <location>
        <begin position="300"/>
        <end position="357"/>
    </location>
</feature>
<dbReference type="PANTHER" id="PTHR34315">
    <property type="match status" value="1"/>
</dbReference>
<feature type="compositionally biased region" description="Low complexity" evidence="1">
    <location>
        <begin position="70"/>
        <end position="95"/>
    </location>
</feature>
<dbReference type="SUPFAM" id="SSF49482">
    <property type="entry name" value="Aromatic compound dioxygenase"/>
    <property type="match status" value="1"/>
</dbReference>
<dbReference type="InterPro" id="IPR015889">
    <property type="entry name" value="Intradiol_dOase_core"/>
</dbReference>
<dbReference type="PANTHER" id="PTHR34315:SF1">
    <property type="entry name" value="INTRADIOL RING-CLEAVAGE DIOXYGENASES DOMAIN-CONTAINING PROTEIN-RELATED"/>
    <property type="match status" value="1"/>
</dbReference>
<evidence type="ECO:0000313" key="3">
    <source>
        <dbReference type="EMBL" id="MCL6424310.1"/>
    </source>
</evidence>
<feature type="domain" description="Intradiol ring-cleavage dioxygenases" evidence="2">
    <location>
        <begin position="138"/>
        <end position="211"/>
    </location>
</feature>
<dbReference type="EMBL" id="JAKNCJ010000011">
    <property type="protein sequence ID" value="MCL6424310.1"/>
    <property type="molecule type" value="Genomic_DNA"/>
</dbReference>
<dbReference type="InterPro" id="IPR006311">
    <property type="entry name" value="TAT_signal"/>
</dbReference>
<feature type="compositionally biased region" description="Gly residues" evidence="1">
    <location>
        <begin position="315"/>
        <end position="346"/>
    </location>
</feature>
<organism evidence="3 4">
    <name type="scientific">Brachybacterium equifaecis</name>
    <dbReference type="NCBI Taxonomy" id="2910770"/>
    <lineage>
        <taxon>Bacteria</taxon>
        <taxon>Bacillati</taxon>
        <taxon>Actinomycetota</taxon>
        <taxon>Actinomycetes</taxon>
        <taxon>Micrococcales</taxon>
        <taxon>Dermabacteraceae</taxon>
        <taxon>Brachybacterium</taxon>
    </lineage>
</organism>
<dbReference type="PROSITE" id="PS51318">
    <property type="entry name" value="TAT"/>
    <property type="match status" value="1"/>
</dbReference>
<protein>
    <submittedName>
        <fullName evidence="3">3,4-dioxygenase subunit beta</fullName>
    </submittedName>
</protein>
<sequence>MTTHQPSDPRLERTASGELAYQSRTLAHQDEPLVDQGAAFDITTLLSRRGALGGIGATALAVGLAACGTDGSTDASTDSASDGGASDGTATASTGEIPEETNGPYPADGTNGVNVLTESGIVRSDIRSSFGTGSASAEGVPMTLTLTLTNLADGNAPYEGAAVYVWHCNAGGEYSLYSTGLENENYLRGVQIADADGTVEFTSIFPGCYSGRWPHIHFEVYPDAASITDYSSILATSQVALPQDVCESVYALPAYDGSAENLAQITLATDNVFGDDGGELQLGSADGDTATGWAISLPVAIDPETDPGTSMGAAPAGGGASDGGGPGGSGGPGAGGQPPSGGGPSDGGTPPSPPASR</sequence>
<evidence type="ECO:0000256" key="1">
    <source>
        <dbReference type="SAM" id="MobiDB-lite"/>
    </source>
</evidence>
<gene>
    <name evidence="3" type="ORF">Bequi_13140</name>
</gene>
<dbReference type="InterPro" id="IPR000627">
    <property type="entry name" value="Intradiol_dOase_C"/>
</dbReference>
<accession>A0ABT0R3G7</accession>
<evidence type="ECO:0000313" key="4">
    <source>
        <dbReference type="Proteomes" id="UP001203761"/>
    </source>
</evidence>
<evidence type="ECO:0000259" key="2">
    <source>
        <dbReference type="Pfam" id="PF00775"/>
    </source>
</evidence>
<name>A0ABT0R3G7_9MICO</name>
<proteinExistence type="predicted"/>
<feature type="region of interest" description="Disordered" evidence="1">
    <location>
        <begin position="70"/>
        <end position="114"/>
    </location>
</feature>
<keyword evidence="4" id="KW-1185">Reference proteome</keyword>
<dbReference type="Pfam" id="PF00775">
    <property type="entry name" value="Dioxygenase_C"/>
    <property type="match status" value="1"/>
</dbReference>
<dbReference type="Gene3D" id="2.60.130.10">
    <property type="entry name" value="Aromatic compound dioxygenase"/>
    <property type="match status" value="1"/>
</dbReference>
<dbReference type="RefSeq" id="WP_249738389.1">
    <property type="nucleotide sequence ID" value="NZ_JAKNCJ010000011.1"/>
</dbReference>
<comment type="caution">
    <text evidence="3">The sequence shown here is derived from an EMBL/GenBank/DDBJ whole genome shotgun (WGS) entry which is preliminary data.</text>
</comment>